<sequence>MPSKTWTLTHKQTIQILTAFGIGLSLLFLAYFKQHPNFFAIGGTFQAYLVKLGILAPCLFILIQIVQVVYPVIPGGLTCVLGHVVFGPFLGFIYNTVGIFIGSLISFMLARKYGAQFAKTFVSDDTYNKYIPYLDKGKYFERFLAAAFILPGFPDDFLCMVAGLGKMSLRKFTAIFLLAKPVTLYIYTVLTYQGFQLVGQVLQS</sequence>
<proteinExistence type="inferred from homology"/>
<comment type="similarity">
    <text evidence="6">Belongs to the TVP38/TMEM64 family.</text>
</comment>
<comment type="subcellular location">
    <subcellularLocation>
        <location evidence="1 6">Cell membrane</location>
        <topology evidence="1 6">Multi-pass membrane protein</topology>
    </subcellularLocation>
</comment>
<dbReference type="PANTHER" id="PTHR12677">
    <property type="entry name" value="GOLGI APPARATUS MEMBRANE PROTEIN TVP38-RELATED"/>
    <property type="match status" value="1"/>
</dbReference>
<evidence type="ECO:0000313" key="8">
    <source>
        <dbReference type="EMBL" id="SUN48284.1"/>
    </source>
</evidence>
<protein>
    <recommendedName>
        <fullName evidence="6">TVP38/TMEM64 family membrane protein</fullName>
    </recommendedName>
</protein>
<keyword evidence="2 6" id="KW-1003">Cell membrane</keyword>
<dbReference type="Proteomes" id="UP000254797">
    <property type="component" value="Unassembled WGS sequence"/>
</dbReference>
<feature type="transmembrane region" description="Helical" evidence="6">
    <location>
        <begin position="12"/>
        <end position="32"/>
    </location>
</feature>
<evidence type="ECO:0000256" key="5">
    <source>
        <dbReference type="ARBA" id="ARBA00023136"/>
    </source>
</evidence>
<evidence type="ECO:0000256" key="3">
    <source>
        <dbReference type="ARBA" id="ARBA00022692"/>
    </source>
</evidence>
<keyword evidence="5 6" id="KW-0472">Membrane</keyword>
<dbReference type="GO" id="GO:0016787">
    <property type="term" value="F:hydrolase activity"/>
    <property type="evidence" value="ECO:0007669"/>
    <property type="project" value="UniProtKB-KW"/>
</dbReference>
<reference evidence="8 9" key="1">
    <citation type="submission" date="2018-06" db="EMBL/GenBank/DDBJ databases">
        <authorList>
            <consortium name="Pathogen Informatics"/>
            <person name="Doyle S."/>
        </authorList>
    </citation>
    <scope>NUCLEOTIDE SEQUENCE [LARGE SCALE GENOMIC DNA]</scope>
    <source>
        <strain evidence="8 9">NCTC4670</strain>
    </source>
</reference>
<dbReference type="Pfam" id="PF09335">
    <property type="entry name" value="VTT_dom"/>
    <property type="match status" value="1"/>
</dbReference>
<feature type="transmembrane region" description="Helical" evidence="6">
    <location>
        <begin position="85"/>
        <end position="110"/>
    </location>
</feature>
<keyword evidence="3 6" id="KW-0812">Transmembrane</keyword>
<name>A0A380JSR5_STRDY</name>
<organism evidence="8 9">
    <name type="scientific">Streptococcus dysgalactiae subsp. dysgalactiae</name>
    <dbReference type="NCBI Taxonomy" id="99822"/>
    <lineage>
        <taxon>Bacteria</taxon>
        <taxon>Bacillati</taxon>
        <taxon>Bacillota</taxon>
        <taxon>Bacilli</taxon>
        <taxon>Lactobacillales</taxon>
        <taxon>Streptococcaceae</taxon>
        <taxon>Streptococcus</taxon>
    </lineage>
</organism>
<evidence type="ECO:0000256" key="4">
    <source>
        <dbReference type="ARBA" id="ARBA00022989"/>
    </source>
</evidence>
<accession>A0A380JSR5</accession>
<gene>
    <name evidence="8" type="ORF">NCTC4670_00496</name>
</gene>
<keyword evidence="8" id="KW-0378">Hydrolase</keyword>
<comment type="caution">
    <text evidence="6">Lacks conserved residue(s) required for the propagation of feature annotation.</text>
</comment>
<evidence type="ECO:0000256" key="2">
    <source>
        <dbReference type="ARBA" id="ARBA00022475"/>
    </source>
</evidence>
<dbReference type="RefSeq" id="WP_115245795.1">
    <property type="nucleotide sequence ID" value="NZ_UHFG01000004.1"/>
</dbReference>
<evidence type="ECO:0000313" key="9">
    <source>
        <dbReference type="Proteomes" id="UP000254797"/>
    </source>
</evidence>
<dbReference type="AlphaFoldDB" id="A0A380JSR5"/>
<feature type="domain" description="VTT" evidence="7">
    <location>
        <begin position="73"/>
        <end position="192"/>
    </location>
</feature>
<evidence type="ECO:0000256" key="6">
    <source>
        <dbReference type="RuleBase" id="RU366058"/>
    </source>
</evidence>
<dbReference type="InterPro" id="IPR032816">
    <property type="entry name" value="VTT_dom"/>
</dbReference>
<dbReference type="GO" id="GO:0005886">
    <property type="term" value="C:plasma membrane"/>
    <property type="evidence" value="ECO:0007669"/>
    <property type="project" value="UniProtKB-SubCell"/>
</dbReference>
<evidence type="ECO:0000256" key="1">
    <source>
        <dbReference type="ARBA" id="ARBA00004651"/>
    </source>
</evidence>
<feature type="transmembrane region" description="Helical" evidence="6">
    <location>
        <begin position="174"/>
        <end position="195"/>
    </location>
</feature>
<keyword evidence="4 6" id="KW-1133">Transmembrane helix</keyword>
<feature type="transmembrane region" description="Helical" evidence="6">
    <location>
        <begin position="52"/>
        <end position="73"/>
    </location>
</feature>
<evidence type="ECO:0000259" key="7">
    <source>
        <dbReference type="Pfam" id="PF09335"/>
    </source>
</evidence>
<dbReference type="PANTHER" id="PTHR12677:SF49">
    <property type="entry name" value="TVP38_TMEM64 FAMILY MEMBRANE PROTEIN"/>
    <property type="match status" value="1"/>
</dbReference>
<dbReference type="InterPro" id="IPR015414">
    <property type="entry name" value="TMEM64"/>
</dbReference>
<dbReference type="EMBL" id="UHFG01000004">
    <property type="protein sequence ID" value="SUN48284.1"/>
    <property type="molecule type" value="Genomic_DNA"/>
</dbReference>